<dbReference type="EMBL" id="CP058554">
    <property type="protein sequence ID" value="QMV73437.1"/>
    <property type="molecule type" value="Genomic_DNA"/>
</dbReference>
<evidence type="ECO:0000256" key="2">
    <source>
        <dbReference type="SAM" id="SignalP"/>
    </source>
</evidence>
<feature type="signal peptide" evidence="2">
    <location>
        <begin position="1"/>
        <end position="20"/>
    </location>
</feature>
<gene>
    <name evidence="3" type="ORF">HS961_11710</name>
</gene>
<dbReference type="RefSeq" id="WP_182322139.1">
    <property type="nucleotide sequence ID" value="NZ_CP058554.1"/>
</dbReference>
<keyword evidence="2" id="KW-0732">Signal</keyword>
<feature type="chain" id="PRO_5028813094" evidence="2">
    <location>
        <begin position="21"/>
        <end position="175"/>
    </location>
</feature>
<reference evidence="3 4" key="1">
    <citation type="journal article" date="2020" name="G3 (Bethesda)">
        <title>CeMbio - The Caenorhabditis elegans Microbiome Resource.</title>
        <authorList>
            <person name="Dirksen P."/>
            <person name="Assie A."/>
            <person name="Zimmermann J."/>
            <person name="Zhang F."/>
            <person name="Tietje A.M."/>
            <person name="Marsh S.A."/>
            <person name="Felix M.A."/>
            <person name="Shapira M."/>
            <person name="Kaleta C."/>
            <person name="Schulenburg H."/>
            <person name="Samuel B."/>
        </authorList>
    </citation>
    <scope>NUCLEOTIDE SEQUENCE [LARGE SCALE GENOMIC DNA]</scope>
    <source>
        <strain evidence="3 4">BIGb0172</strain>
    </source>
</reference>
<organism evidence="3 4">
    <name type="scientific">Comamonas piscis</name>
    <dbReference type="NCBI Taxonomy" id="1562974"/>
    <lineage>
        <taxon>Bacteria</taxon>
        <taxon>Pseudomonadati</taxon>
        <taxon>Pseudomonadota</taxon>
        <taxon>Betaproteobacteria</taxon>
        <taxon>Burkholderiales</taxon>
        <taxon>Comamonadaceae</taxon>
        <taxon>Comamonas</taxon>
    </lineage>
</organism>
<evidence type="ECO:0000313" key="4">
    <source>
        <dbReference type="Proteomes" id="UP000515240"/>
    </source>
</evidence>
<dbReference type="AlphaFoldDB" id="A0A7G5EHG2"/>
<name>A0A7G5EHG2_9BURK</name>
<keyword evidence="4" id="KW-1185">Reference proteome</keyword>
<sequence>MHTKLLFLMVAVACAQGAVAQDRIYRCGNEYTNDAGKARQKGCAVVEGANVTIVQGTRPHTSAASPAPAPNAPAAAPRPARAPAAATPAPRSATAEGRARDSDARLILETELKKAQDKKITLAREYNNGEPEKNALEMRNPAFYTKRVADLKQEIGRNDSDIAGIQRELQRLPAP</sequence>
<proteinExistence type="predicted"/>
<accession>A0A7G5EHG2</accession>
<feature type="region of interest" description="Disordered" evidence="1">
    <location>
        <begin position="58"/>
        <end position="104"/>
    </location>
</feature>
<evidence type="ECO:0000313" key="3">
    <source>
        <dbReference type="EMBL" id="QMV73437.1"/>
    </source>
</evidence>
<dbReference type="Proteomes" id="UP000515240">
    <property type="component" value="Chromosome"/>
</dbReference>
<dbReference type="KEGG" id="cpis:HS961_11710"/>
<feature type="compositionally biased region" description="Low complexity" evidence="1">
    <location>
        <begin position="61"/>
        <end position="95"/>
    </location>
</feature>
<evidence type="ECO:0000256" key="1">
    <source>
        <dbReference type="SAM" id="MobiDB-lite"/>
    </source>
</evidence>
<protein>
    <submittedName>
        <fullName evidence="3">Uncharacterized protein</fullName>
    </submittedName>
</protein>